<dbReference type="InterPro" id="IPR029058">
    <property type="entry name" value="AB_hydrolase_fold"/>
</dbReference>
<evidence type="ECO:0000259" key="5">
    <source>
        <dbReference type="Pfam" id="PF00326"/>
    </source>
</evidence>
<comment type="caution">
    <text evidence="7">The sequence shown here is derived from an EMBL/GenBank/DDBJ whole genome shotgun (WGS) entry which is preliminary data.</text>
</comment>
<dbReference type="Gene3D" id="2.130.10.120">
    <property type="entry name" value="Prolyl oligopeptidase, N-terminal domain"/>
    <property type="match status" value="1"/>
</dbReference>
<dbReference type="Pfam" id="PF00326">
    <property type="entry name" value="Peptidase_S9"/>
    <property type="match status" value="1"/>
</dbReference>
<evidence type="ECO:0000256" key="2">
    <source>
        <dbReference type="ARBA" id="ARBA00022670"/>
    </source>
</evidence>
<name>A0ABY1KRU2_9FLAO</name>
<evidence type="ECO:0000313" key="8">
    <source>
        <dbReference type="Proteomes" id="UP000185728"/>
    </source>
</evidence>
<feature type="domain" description="Peptidase S9 prolyl oligopeptidase catalytic" evidence="5">
    <location>
        <begin position="494"/>
        <end position="706"/>
    </location>
</feature>
<dbReference type="Pfam" id="PF02897">
    <property type="entry name" value="Peptidase_S9_N"/>
    <property type="match status" value="1"/>
</dbReference>
<evidence type="ECO:0000259" key="6">
    <source>
        <dbReference type="Pfam" id="PF02897"/>
    </source>
</evidence>
<comment type="similarity">
    <text evidence="1">Belongs to the peptidase S9A family.</text>
</comment>
<dbReference type="PANTHER" id="PTHR11757">
    <property type="entry name" value="PROTEASE FAMILY S9A OLIGOPEPTIDASE"/>
    <property type="match status" value="1"/>
</dbReference>
<evidence type="ECO:0000256" key="4">
    <source>
        <dbReference type="ARBA" id="ARBA00022825"/>
    </source>
</evidence>
<keyword evidence="2" id="KW-0645">Protease</keyword>
<protein>
    <submittedName>
        <fullName evidence="7">Oligopeptidase B</fullName>
    </submittedName>
</protein>
<gene>
    <name evidence="7" type="ORF">SAMN05421766_102759</name>
</gene>
<dbReference type="InterPro" id="IPR002470">
    <property type="entry name" value="Peptidase_S9A"/>
</dbReference>
<dbReference type="PRINTS" id="PR00862">
    <property type="entry name" value="PROLIGOPTASE"/>
</dbReference>
<evidence type="ECO:0000256" key="1">
    <source>
        <dbReference type="ARBA" id="ARBA00005228"/>
    </source>
</evidence>
<sequence length="713" mass="81900">MNHLAKKYIVLGLCLTFVPLVQSQQKNMSEAKAPIAKKIPFTLEKHGDVRVDNYYWLSDKENPEVIAHLEAEKQYYDSLTAHTKPFQELLFNEMKSRIKEDDASVPYKQNGYWYITRYETGKEYPIYSRKKGSLDAPEEIMFDGNEMAKGHEYFSIGGIAISPNNQLAAFGVDTVSRRQYTIRIKNLETGEIYADTIENTTGGSVWADDNKTLFYTKKDEVTLRSDKIMKHKFGTSAEEDVLVFHEKDDTFGTYVYKSKSKKYIYIGSYSTLTSEYQYLRSDDPDGELQMFSPRERGVEYSVSHYGSHFYILTNKDGATNFKLMKTDENATTSDHWEEFIPHREDVLLEDVDMFKDYYVISERSNGLNQIKINRWDGSDSYYLPFDSETYTAGVGRNPDFDTEILRYSYNSMITPSSVIDFNMRTKEKEVKKEQEVLGGSFEKNNYREKRIWATARDGVKIPMSIVYHKDTELNQETPVLQYAYGSYGHTIDPYFSTVRLSLLDRGFVYAVAHIRGGEYLGRPWYENGKLLKKKNTFTDFIDCSKYLLEQGYTSPEHLYAMGGSAGGLLMGAVINMAPGLYNGVIAAVPFVDVVTTMLDDSIPLTTGEYDEWGNPNDKTYYDYMKSYSPYDQVVAQEYPNLLVTTGLHDSQVQYFEPAKWVAKLREMKTDKNLLMMDINMDTGHGGASGRFESLREVAKEYAFLLDLEGKVTE</sequence>
<proteinExistence type="inferred from homology"/>
<evidence type="ECO:0000313" key="7">
    <source>
        <dbReference type="EMBL" id="SIS56543.1"/>
    </source>
</evidence>
<accession>A0ABY1KRU2</accession>
<dbReference type="InterPro" id="IPR023302">
    <property type="entry name" value="Pept_S9A_N"/>
</dbReference>
<dbReference type="Gene3D" id="3.40.50.1820">
    <property type="entry name" value="alpha/beta hydrolase"/>
    <property type="match status" value="1"/>
</dbReference>
<dbReference type="PANTHER" id="PTHR11757:SF19">
    <property type="entry name" value="PROLYL ENDOPEPTIDASE-LIKE"/>
    <property type="match status" value="1"/>
</dbReference>
<keyword evidence="4" id="KW-0720">Serine protease</keyword>
<keyword evidence="3" id="KW-0378">Hydrolase</keyword>
<reference evidence="7 8" key="1">
    <citation type="submission" date="2017-01" db="EMBL/GenBank/DDBJ databases">
        <authorList>
            <person name="Varghese N."/>
            <person name="Submissions S."/>
        </authorList>
    </citation>
    <scope>NUCLEOTIDE SEQUENCE [LARGE SCALE GENOMIC DNA]</scope>
    <source>
        <strain evidence="7 8">DSM 2061</strain>
    </source>
</reference>
<keyword evidence="8" id="KW-1185">Reference proteome</keyword>
<dbReference type="SUPFAM" id="SSF50993">
    <property type="entry name" value="Peptidase/esterase 'gauge' domain"/>
    <property type="match status" value="1"/>
</dbReference>
<dbReference type="EMBL" id="FTOB01000002">
    <property type="protein sequence ID" value="SIS56543.1"/>
    <property type="molecule type" value="Genomic_DNA"/>
</dbReference>
<dbReference type="Proteomes" id="UP000185728">
    <property type="component" value="Unassembled WGS sequence"/>
</dbReference>
<dbReference type="SUPFAM" id="SSF53474">
    <property type="entry name" value="alpha/beta-Hydrolases"/>
    <property type="match status" value="1"/>
</dbReference>
<organism evidence="7 8">
    <name type="scientific">Zobellia uliginosa</name>
    <dbReference type="NCBI Taxonomy" id="143224"/>
    <lineage>
        <taxon>Bacteria</taxon>
        <taxon>Pseudomonadati</taxon>
        <taxon>Bacteroidota</taxon>
        <taxon>Flavobacteriia</taxon>
        <taxon>Flavobacteriales</taxon>
        <taxon>Flavobacteriaceae</taxon>
        <taxon>Zobellia</taxon>
    </lineage>
</organism>
<dbReference type="InterPro" id="IPR051543">
    <property type="entry name" value="Serine_Peptidase_S9A"/>
</dbReference>
<dbReference type="InterPro" id="IPR001375">
    <property type="entry name" value="Peptidase_S9_cat"/>
</dbReference>
<feature type="domain" description="Peptidase S9A N-terminal" evidence="6">
    <location>
        <begin position="42"/>
        <end position="434"/>
    </location>
</feature>
<evidence type="ECO:0000256" key="3">
    <source>
        <dbReference type="ARBA" id="ARBA00022801"/>
    </source>
</evidence>